<proteinExistence type="predicted"/>
<evidence type="ECO:0000313" key="3">
    <source>
        <dbReference type="Proteomes" id="UP001138540"/>
    </source>
</evidence>
<gene>
    <name evidence="2" type="ORF">HNP60_003003</name>
</gene>
<organism evidence="2 3">
    <name type="scientific">Sphingobium lignivorans</name>
    <dbReference type="NCBI Taxonomy" id="2735886"/>
    <lineage>
        <taxon>Bacteria</taxon>
        <taxon>Pseudomonadati</taxon>
        <taxon>Pseudomonadota</taxon>
        <taxon>Alphaproteobacteria</taxon>
        <taxon>Sphingomonadales</taxon>
        <taxon>Sphingomonadaceae</taxon>
        <taxon>Sphingobium</taxon>
    </lineage>
</organism>
<name>A0ABR6NIC5_9SPHN</name>
<reference evidence="2 3" key="1">
    <citation type="submission" date="2020-08" db="EMBL/GenBank/DDBJ databases">
        <title>Exploring microbial biodiversity for novel pathways involved in the catabolism of aromatic compounds derived from lignin.</title>
        <authorList>
            <person name="Elkins J."/>
        </authorList>
    </citation>
    <scope>NUCLEOTIDE SEQUENCE [LARGE SCALE GENOMIC DNA]</scope>
    <source>
        <strain evidence="2 3">B1D3A</strain>
    </source>
</reference>
<sequence length="207" mass="23033">MRGTTSSSPLARKGASAGGSPQEAAWFVPTRETVRTVGRATWAERADRAHRGRELKREPPWIIHARSATGLFRDLRRYITKDCCREPRHRQEEFANQMEGPTRNVHGAHRVPLQGRRMGWAGPALNSTSSSISLAFPLSYTLSPMATPPDASCHRRRQSMYGSFFSERFHQSVRPQRLAGMGAGVRHIGPPARFTEAEDDGDVPSSL</sequence>
<keyword evidence="3" id="KW-1185">Reference proteome</keyword>
<dbReference type="EMBL" id="JACHKA010000001">
    <property type="protein sequence ID" value="MBB5987029.1"/>
    <property type="molecule type" value="Genomic_DNA"/>
</dbReference>
<evidence type="ECO:0000256" key="1">
    <source>
        <dbReference type="SAM" id="MobiDB-lite"/>
    </source>
</evidence>
<dbReference type="Proteomes" id="UP001138540">
    <property type="component" value="Unassembled WGS sequence"/>
</dbReference>
<protein>
    <submittedName>
        <fullName evidence="2">Uncharacterized protein</fullName>
    </submittedName>
</protein>
<feature type="region of interest" description="Disordered" evidence="1">
    <location>
        <begin position="1"/>
        <end position="26"/>
    </location>
</feature>
<evidence type="ECO:0000313" key="2">
    <source>
        <dbReference type="EMBL" id="MBB5987029.1"/>
    </source>
</evidence>
<comment type="caution">
    <text evidence="2">The sequence shown here is derived from an EMBL/GenBank/DDBJ whole genome shotgun (WGS) entry which is preliminary data.</text>
</comment>
<accession>A0ABR6NIC5</accession>